<organism evidence="1">
    <name type="scientific">uncultured Caudovirales phage</name>
    <dbReference type="NCBI Taxonomy" id="2100421"/>
    <lineage>
        <taxon>Viruses</taxon>
        <taxon>Duplodnaviria</taxon>
        <taxon>Heunggongvirae</taxon>
        <taxon>Uroviricota</taxon>
        <taxon>Caudoviricetes</taxon>
        <taxon>Peduoviridae</taxon>
        <taxon>Maltschvirus</taxon>
        <taxon>Maltschvirus maltsch</taxon>
    </lineage>
</organism>
<dbReference type="EMBL" id="LR797252">
    <property type="protein sequence ID" value="CAB4196754.1"/>
    <property type="molecule type" value="Genomic_DNA"/>
</dbReference>
<gene>
    <name evidence="1" type="ORF">UFOVP1290_274</name>
</gene>
<evidence type="ECO:0000313" key="1">
    <source>
        <dbReference type="EMBL" id="CAB4196754.1"/>
    </source>
</evidence>
<proteinExistence type="predicted"/>
<sequence length="107" mass="12177">MNTNTRVTYLRNDRGFPVGCIVMRYNKTTGFLEYQLTTHNPNDEFDRRQGRQLALGRLAETPIELRIGKDPTMHQMSITVMRDIVLVGDAPARAVKAAASWLAKNDR</sequence>
<reference evidence="1" key="1">
    <citation type="submission" date="2020-05" db="EMBL/GenBank/DDBJ databases">
        <authorList>
            <person name="Chiriac C."/>
            <person name="Salcher M."/>
            <person name="Ghai R."/>
            <person name="Kavagutti S V."/>
        </authorList>
    </citation>
    <scope>NUCLEOTIDE SEQUENCE</scope>
</reference>
<accession>A0A6J5RXK9</accession>
<protein>
    <submittedName>
        <fullName evidence="1">Uncharacterized protein</fullName>
    </submittedName>
</protein>
<name>A0A6J5RXK9_9CAUD</name>